<organism evidence="2 3">
    <name type="scientific">Molossus molossus</name>
    <name type="common">Pallas' mastiff bat</name>
    <name type="synonym">Vespertilio molossus</name>
    <dbReference type="NCBI Taxonomy" id="27622"/>
    <lineage>
        <taxon>Eukaryota</taxon>
        <taxon>Metazoa</taxon>
        <taxon>Chordata</taxon>
        <taxon>Craniata</taxon>
        <taxon>Vertebrata</taxon>
        <taxon>Euteleostomi</taxon>
        <taxon>Mammalia</taxon>
        <taxon>Eutheria</taxon>
        <taxon>Laurasiatheria</taxon>
        <taxon>Chiroptera</taxon>
        <taxon>Yangochiroptera</taxon>
        <taxon>Molossidae</taxon>
        <taxon>Molossus</taxon>
    </lineage>
</organism>
<accession>A0A7J8I7S0</accession>
<evidence type="ECO:0000256" key="1">
    <source>
        <dbReference type="SAM" id="MobiDB-lite"/>
    </source>
</evidence>
<evidence type="ECO:0000313" key="2">
    <source>
        <dbReference type="EMBL" id="KAF6480348.1"/>
    </source>
</evidence>
<evidence type="ECO:0000313" key="3">
    <source>
        <dbReference type="Proteomes" id="UP000550707"/>
    </source>
</evidence>
<sequence length="59" mass="7200">MLLWRQRLHLRTKAKMMWIRCRLTKKMVIKNAMLSTPQKKKLIIQEPKQSQPPRKNKTD</sequence>
<gene>
    <name evidence="2" type="ORF">HJG59_006516</name>
</gene>
<feature type="region of interest" description="Disordered" evidence="1">
    <location>
        <begin position="39"/>
        <end position="59"/>
    </location>
</feature>
<reference evidence="2 3" key="1">
    <citation type="journal article" date="2020" name="Nature">
        <title>Six reference-quality genomes reveal evolution of bat adaptations.</title>
        <authorList>
            <person name="Jebb D."/>
            <person name="Huang Z."/>
            <person name="Pippel M."/>
            <person name="Hughes G.M."/>
            <person name="Lavrichenko K."/>
            <person name="Devanna P."/>
            <person name="Winkler S."/>
            <person name="Jermiin L.S."/>
            <person name="Skirmuntt E.C."/>
            <person name="Katzourakis A."/>
            <person name="Burkitt-Gray L."/>
            <person name="Ray D.A."/>
            <person name="Sullivan K.A.M."/>
            <person name="Roscito J.G."/>
            <person name="Kirilenko B.M."/>
            <person name="Davalos L.M."/>
            <person name="Corthals A.P."/>
            <person name="Power M.L."/>
            <person name="Jones G."/>
            <person name="Ransome R.D."/>
            <person name="Dechmann D.K.N."/>
            <person name="Locatelli A.G."/>
            <person name="Puechmaille S.J."/>
            <person name="Fedrigo O."/>
            <person name="Jarvis E.D."/>
            <person name="Hiller M."/>
            <person name="Vernes S.C."/>
            <person name="Myers E.W."/>
            <person name="Teeling E.C."/>
        </authorList>
    </citation>
    <scope>NUCLEOTIDE SEQUENCE [LARGE SCALE GENOMIC DNA]</scope>
    <source>
        <strain evidence="2">MMolMol1</strain>
        <tissue evidence="2">Muscle</tissue>
    </source>
</reference>
<keyword evidence="2" id="KW-0346">Stress response</keyword>
<comment type="caution">
    <text evidence="2">The sequence shown here is derived from an EMBL/GenBank/DDBJ whole genome shotgun (WGS) entry which is preliminary data.</text>
</comment>
<protein>
    <submittedName>
        <fullName evidence="2">Heat shock protein family A (Hsp70) member 4 like</fullName>
    </submittedName>
</protein>
<keyword evidence="3" id="KW-1185">Reference proteome</keyword>
<dbReference type="Proteomes" id="UP000550707">
    <property type="component" value="Unassembled WGS sequence"/>
</dbReference>
<dbReference type="EMBL" id="JACASF010000004">
    <property type="protein sequence ID" value="KAF6480348.1"/>
    <property type="molecule type" value="Genomic_DNA"/>
</dbReference>
<proteinExistence type="predicted"/>
<dbReference type="AlphaFoldDB" id="A0A7J8I7S0"/>
<name>A0A7J8I7S0_MOLMO</name>